<dbReference type="AlphaFoldDB" id="A0A644WRQ6"/>
<comment type="caution">
    <text evidence="1">The sequence shown here is derived from an EMBL/GenBank/DDBJ whole genome shotgun (WGS) entry which is preliminary data.</text>
</comment>
<accession>A0A644WRQ6</accession>
<dbReference type="EMBL" id="VSSQ01001220">
    <property type="protein sequence ID" value="MPM06347.1"/>
    <property type="molecule type" value="Genomic_DNA"/>
</dbReference>
<sequence length="63" mass="6832">MKYLRTKGLEKNTEMKVSFCGEHCKKGPVLTVNGKTLEHCTPQKAIGEIERVFADCGGSSSGT</sequence>
<protein>
    <submittedName>
        <fullName evidence="1">Uncharacterized protein</fullName>
    </submittedName>
</protein>
<name>A0A644WRQ6_9ZZZZ</name>
<proteinExistence type="predicted"/>
<reference evidence="1" key="1">
    <citation type="submission" date="2019-08" db="EMBL/GenBank/DDBJ databases">
        <authorList>
            <person name="Kucharzyk K."/>
            <person name="Murdoch R.W."/>
            <person name="Higgins S."/>
            <person name="Loffler F."/>
        </authorList>
    </citation>
    <scope>NUCLEOTIDE SEQUENCE</scope>
</reference>
<gene>
    <name evidence="1" type="ORF">SDC9_52646</name>
</gene>
<organism evidence="1">
    <name type="scientific">bioreactor metagenome</name>
    <dbReference type="NCBI Taxonomy" id="1076179"/>
    <lineage>
        <taxon>unclassified sequences</taxon>
        <taxon>metagenomes</taxon>
        <taxon>ecological metagenomes</taxon>
    </lineage>
</organism>
<evidence type="ECO:0000313" key="1">
    <source>
        <dbReference type="EMBL" id="MPM06347.1"/>
    </source>
</evidence>
<dbReference type="Gene3D" id="3.40.30.10">
    <property type="entry name" value="Glutaredoxin"/>
    <property type="match status" value="1"/>
</dbReference>